<dbReference type="CDD" id="cd00200">
    <property type="entry name" value="WD40"/>
    <property type="match status" value="1"/>
</dbReference>
<evidence type="ECO:0000256" key="2">
    <source>
        <dbReference type="ARBA" id="ARBA00022490"/>
    </source>
</evidence>
<dbReference type="EMBL" id="CAJNOU010000067">
    <property type="protein sequence ID" value="CAF0845212.1"/>
    <property type="molecule type" value="Genomic_DNA"/>
</dbReference>
<gene>
    <name evidence="8" type="ORF">SEV965_LOCUS2817</name>
</gene>
<reference evidence="8" key="1">
    <citation type="submission" date="2021-02" db="EMBL/GenBank/DDBJ databases">
        <authorList>
            <person name="Nowell W R."/>
        </authorList>
    </citation>
    <scope>NUCLEOTIDE SEQUENCE</scope>
</reference>
<comment type="caution">
    <text evidence="8">The sequence shown here is derived from an EMBL/GenBank/DDBJ whole genome shotgun (WGS) entry which is preliminary data.</text>
</comment>
<dbReference type="PROSITE" id="PS50294">
    <property type="entry name" value="WD_REPEATS_REGION"/>
    <property type="match status" value="2"/>
</dbReference>
<evidence type="ECO:0000256" key="1">
    <source>
        <dbReference type="ARBA" id="ARBA00004496"/>
    </source>
</evidence>
<dbReference type="PANTHER" id="PTHR22838:SF0">
    <property type="entry name" value="WD REPEAT-CONTAINING PROTEIN 26"/>
    <property type="match status" value="1"/>
</dbReference>
<evidence type="ECO:0000256" key="6">
    <source>
        <dbReference type="SAM" id="MobiDB-lite"/>
    </source>
</evidence>
<dbReference type="FunFam" id="2.130.10.10:FF:000087">
    <property type="entry name" value="WD repeat-containing protein 26 homolog"/>
    <property type="match status" value="1"/>
</dbReference>
<evidence type="ECO:0000313" key="9">
    <source>
        <dbReference type="Proteomes" id="UP000663889"/>
    </source>
</evidence>
<dbReference type="InterPro" id="IPR051350">
    <property type="entry name" value="WD_repeat-ST_regulator"/>
</dbReference>
<dbReference type="SMART" id="SM00668">
    <property type="entry name" value="CTLH"/>
    <property type="match status" value="1"/>
</dbReference>
<feature type="compositionally biased region" description="Low complexity" evidence="6">
    <location>
        <begin position="34"/>
        <end position="44"/>
    </location>
</feature>
<dbReference type="InterPro" id="IPR006594">
    <property type="entry name" value="LisH"/>
</dbReference>
<dbReference type="PROSITE" id="PS50897">
    <property type="entry name" value="CTLH"/>
    <property type="match status" value="1"/>
</dbReference>
<dbReference type="Proteomes" id="UP000663889">
    <property type="component" value="Unassembled WGS sequence"/>
</dbReference>
<feature type="domain" description="CTLH" evidence="7">
    <location>
        <begin position="158"/>
        <end position="217"/>
    </location>
</feature>
<feature type="compositionally biased region" description="Low complexity" evidence="6">
    <location>
        <begin position="63"/>
        <end position="77"/>
    </location>
</feature>
<accession>A0A813W091</accession>
<feature type="compositionally biased region" description="Polar residues" evidence="6">
    <location>
        <begin position="78"/>
        <end position="90"/>
    </location>
</feature>
<dbReference type="SUPFAM" id="SSF50978">
    <property type="entry name" value="WD40 repeat-like"/>
    <property type="match status" value="1"/>
</dbReference>
<comment type="subcellular location">
    <subcellularLocation>
        <location evidence="1">Cytoplasm</location>
    </subcellularLocation>
</comment>
<dbReference type="GO" id="GO:0043161">
    <property type="term" value="P:proteasome-mediated ubiquitin-dependent protein catabolic process"/>
    <property type="evidence" value="ECO:0007669"/>
    <property type="project" value="TreeGrafter"/>
</dbReference>
<dbReference type="InterPro" id="IPR036322">
    <property type="entry name" value="WD40_repeat_dom_sf"/>
</dbReference>
<keyword evidence="3 5" id="KW-0853">WD repeat</keyword>
<feature type="repeat" description="WD" evidence="5">
    <location>
        <begin position="337"/>
        <end position="371"/>
    </location>
</feature>
<evidence type="ECO:0000256" key="3">
    <source>
        <dbReference type="ARBA" id="ARBA00022574"/>
    </source>
</evidence>
<keyword evidence="2" id="KW-0963">Cytoplasm</keyword>
<dbReference type="PROSITE" id="PS50896">
    <property type="entry name" value="LISH"/>
    <property type="match status" value="1"/>
</dbReference>
<evidence type="ECO:0000256" key="4">
    <source>
        <dbReference type="ARBA" id="ARBA00022737"/>
    </source>
</evidence>
<dbReference type="PROSITE" id="PS50082">
    <property type="entry name" value="WD_REPEATS_2"/>
    <property type="match status" value="3"/>
</dbReference>
<dbReference type="AlphaFoldDB" id="A0A813W091"/>
<evidence type="ECO:0000259" key="7">
    <source>
        <dbReference type="PROSITE" id="PS50897"/>
    </source>
</evidence>
<evidence type="ECO:0000313" key="8">
    <source>
        <dbReference type="EMBL" id="CAF0845212.1"/>
    </source>
</evidence>
<keyword evidence="4" id="KW-0677">Repeat</keyword>
<sequence>MNTSTNSGGQQQTLSIDNTTATTSNSLPLTSDPNDNNNNNNNNNSERLKQQTQRLTHHLNGLTSPSTTTTNTDTSSSNGHEATSSSENNNHIHNRLISSSTQTILTGSSYPSNNGNLIPSIFSNSQKEVLRLIGQHLQSVGLNKTVDILIHESGCVLEHEQASNFRELIMSGKWTEALVALEKLKQYIEEHDGIQQMKYLILEQKYFELIEDNRAMDALQCLRHEIQGLKIRTERTHELTTFLMFNSLKDMYKAANWSGKGFISRQNLMEKLQKYLPPDVMLPPKRLESLLSQAVELQQERCTYHVKPGTLVLDDVSLLKDHACSKQTFPCVTIQTLTEHSDEVWFCKFSPDGTKLATGSKDGYLHIYDVDMETYKMKLRKQFEGHSFGIGCIAWCPFSRYVIVCGTDECNELWIWDVEQEEQRSRMTHTPEDSLTSAAWLPCGQRFVCGGSRGQFYYCDIDGNVIDSWEGVRLQCLHVTNDGVILAADAQKRISSYKFDSLTDQQIIHEDHPIMSFTVSKDGRLALLNIATQGVHLWDLHDKQLVRKYQGVTQGNYVNHATFGGPNEEFIASGSEDSKVYLWHRRQERPIMVFSGHSRTVNCVSWHPTSPLVFASASDDTTVRIWSTPEHHTKIELLSSNESSS</sequence>
<dbReference type="GO" id="GO:0034657">
    <property type="term" value="C:GID complex"/>
    <property type="evidence" value="ECO:0007669"/>
    <property type="project" value="TreeGrafter"/>
</dbReference>
<evidence type="ECO:0000256" key="5">
    <source>
        <dbReference type="PROSITE-ProRule" id="PRU00221"/>
    </source>
</evidence>
<dbReference type="InterPro" id="IPR001680">
    <property type="entry name" value="WD40_rpt"/>
</dbReference>
<feature type="repeat" description="WD" evidence="5">
    <location>
        <begin position="566"/>
        <end position="593"/>
    </location>
</feature>
<dbReference type="PANTHER" id="PTHR22838">
    <property type="entry name" value="WD REPEAT PROTEIN 26-RELATED"/>
    <property type="match status" value="1"/>
</dbReference>
<dbReference type="SMART" id="SM00320">
    <property type="entry name" value="WD40"/>
    <property type="match status" value="5"/>
</dbReference>
<organism evidence="8 9">
    <name type="scientific">Rotaria sordida</name>
    <dbReference type="NCBI Taxonomy" id="392033"/>
    <lineage>
        <taxon>Eukaryota</taxon>
        <taxon>Metazoa</taxon>
        <taxon>Spiralia</taxon>
        <taxon>Gnathifera</taxon>
        <taxon>Rotifera</taxon>
        <taxon>Eurotatoria</taxon>
        <taxon>Bdelloidea</taxon>
        <taxon>Philodinida</taxon>
        <taxon>Philodinidae</taxon>
        <taxon>Rotaria</taxon>
    </lineage>
</organism>
<dbReference type="InterPro" id="IPR006595">
    <property type="entry name" value="CTLH_C"/>
</dbReference>
<feature type="repeat" description="WD" evidence="5">
    <location>
        <begin position="594"/>
        <end position="627"/>
    </location>
</feature>
<feature type="compositionally biased region" description="Polar residues" evidence="6">
    <location>
        <begin position="1"/>
        <end position="33"/>
    </location>
</feature>
<dbReference type="Pfam" id="PF00400">
    <property type="entry name" value="WD40"/>
    <property type="match status" value="4"/>
</dbReference>
<dbReference type="Gene3D" id="2.130.10.10">
    <property type="entry name" value="YVTN repeat-like/Quinoprotein amine dehydrogenase"/>
    <property type="match status" value="2"/>
</dbReference>
<proteinExistence type="predicted"/>
<name>A0A813W091_9BILA</name>
<dbReference type="GO" id="GO:0005737">
    <property type="term" value="C:cytoplasm"/>
    <property type="evidence" value="ECO:0007669"/>
    <property type="project" value="UniProtKB-SubCell"/>
</dbReference>
<feature type="region of interest" description="Disordered" evidence="6">
    <location>
        <begin position="1"/>
        <end position="90"/>
    </location>
</feature>
<dbReference type="InterPro" id="IPR015943">
    <property type="entry name" value="WD40/YVTN_repeat-like_dom_sf"/>
</dbReference>
<protein>
    <recommendedName>
        <fullName evidence="7">CTLH domain-containing protein</fullName>
    </recommendedName>
</protein>